<sequence>MIKGGHFHRQWIVVRGVQPLLSTAVNGAMNMSKHSKTWIDRTILIIIGGVLIMSFTLYGILTVGDIIEKDAQFGPILAAATILLPIFIVLGIVYYLAHIKKCEACGKIIWWKREGSEDGECKN</sequence>
<proteinExistence type="predicted"/>
<gene>
    <name evidence="2" type="ORF">MAGMO_p10009</name>
</gene>
<evidence type="ECO:0000256" key="1">
    <source>
        <dbReference type="SAM" id="Phobius"/>
    </source>
</evidence>
<reference evidence="2" key="1">
    <citation type="submission" date="2015-04" db="EMBL/GenBank/DDBJ databases">
        <authorList>
            <person name="Syromyatnikov M.Y."/>
            <person name="Popov V.N."/>
        </authorList>
    </citation>
    <scope>NUCLEOTIDE SEQUENCE</scope>
    <source>
        <strain evidence="2">MO-1</strain>
        <plasmid evidence="2">MAGMO_p1</plasmid>
    </source>
</reference>
<feature type="transmembrane region" description="Helical" evidence="1">
    <location>
        <begin position="38"/>
        <end position="61"/>
    </location>
</feature>
<protein>
    <submittedName>
        <fullName evidence="2">Uncharacterized protein</fullName>
    </submittedName>
</protein>
<dbReference type="EMBL" id="LO017728">
    <property type="protein sequence ID" value="CRH08308.1"/>
    <property type="molecule type" value="Genomic_DNA"/>
</dbReference>
<accession>A0A1S7LNP0</accession>
<keyword evidence="1" id="KW-0472">Membrane</keyword>
<organism evidence="2">
    <name type="scientific">Magnetococcus massalia (strain MO-1)</name>
    <dbReference type="NCBI Taxonomy" id="451514"/>
    <lineage>
        <taxon>Bacteria</taxon>
        <taxon>Pseudomonadati</taxon>
        <taxon>Pseudomonadota</taxon>
        <taxon>Magnetococcia</taxon>
        <taxon>Magnetococcales</taxon>
        <taxon>Magnetococcaceae</taxon>
        <taxon>Magnetococcus</taxon>
    </lineage>
</organism>
<feature type="transmembrane region" description="Helical" evidence="1">
    <location>
        <begin position="73"/>
        <end position="97"/>
    </location>
</feature>
<keyword evidence="2" id="KW-0614">Plasmid</keyword>
<evidence type="ECO:0000313" key="2">
    <source>
        <dbReference type="EMBL" id="CRH08308.1"/>
    </source>
</evidence>
<keyword evidence="1" id="KW-0812">Transmembrane</keyword>
<keyword evidence="1" id="KW-1133">Transmembrane helix</keyword>
<dbReference type="RefSeq" id="WP_176704637.1">
    <property type="nucleotide sequence ID" value="NZ_LO017728.1"/>
</dbReference>
<dbReference type="AlphaFoldDB" id="A0A1S7LNP0"/>
<name>A0A1S7LNP0_MAGMO</name>
<geneLocation type="plasmid" evidence="2">
    <name>MAGMO_p1</name>
</geneLocation>